<accession>A0A7G9WIT8</accession>
<dbReference type="KEGG" id="caml:H6X83_02830"/>
<evidence type="ECO:0000259" key="1">
    <source>
        <dbReference type="PROSITE" id="PS51186"/>
    </source>
</evidence>
<protein>
    <submittedName>
        <fullName evidence="2">GNAT family N-acetyltransferase</fullName>
    </submittedName>
</protein>
<keyword evidence="3" id="KW-1185">Reference proteome</keyword>
<dbReference type="GO" id="GO:0016747">
    <property type="term" value="F:acyltransferase activity, transferring groups other than amino-acyl groups"/>
    <property type="evidence" value="ECO:0007669"/>
    <property type="project" value="InterPro"/>
</dbReference>
<dbReference type="InterPro" id="IPR016181">
    <property type="entry name" value="Acyl_CoA_acyltransferase"/>
</dbReference>
<dbReference type="Pfam" id="PF13508">
    <property type="entry name" value="Acetyltransf_7"/>
    <property type="match status" value="1"/>
</dbReference>
<keyword evidence="2" id="KW-0808">Transferase</keyword>
<organism evidence="2 3">
    <name type="scientific">Caproicibacterium amylolyticum</name>
    <dbReference type="NCBI Taxonomy" id="2766537"/>
    <lineage>
        <taxon>Bacteria</taxon>
        <taxon>Bacillati</taxon>
        <taxon>Bacillota</taxon>
        <taxon>Clostridia</taxon>
        <taxon>Eubacteriales</taxon>
        <taxon>Oscillospiraceae</taxon>
        <taxon>Caproicibacterium</taxon>
    </lineage>
</organism>
<sequence length="178" mass="20785">MFRSMEKSEFQLVYQIMKESFPESERRPMEAQKKLLGEKDYHVAVCEQNGLLGGFLASWQLKDFRFIEHFAVDPQLRNHGLGWRMLRTFLQADSAQTVLEVEPPQTELAKRRIQFYKRNGFYLNSYSYHQPPMADGQKPIPLMIMSSGKALNPQEFQCFRGEVYKKVYRVAPNGLNPA</sequence>
<evidence type="ECO:0000313" key="3">
    <source>
        <dbReference type="Proteomes" id="UP000516046"/>
    </source>
</evidence>
<dbReference type="AlphaFoldDB" id="A0A7G9WIT8"/>
<reference evidence="2 3" key="1">
    <citation type="submission" date="2020-08" db="EMBL/GenBank/DDBJ databases">
        <authorList>
            <person name="Ren C."/>
            <person name="Gu Y."/>
            <person name="Xu Y."/>
        </authorList>
    </citation>
    <scope>NUCLEOTIDE SEQUENCE [LARGE SCALE GENOMIC DNA]</scope>
    <source>
        <strain evidence="2 3">LBM18003</strain>
    </source>
</reference>
<dbReference type="SUPFAM" id="SSF55729">
    <property type="entry name" value="Acyl-CoA N-acyltransferases (Nat)"/>
    <property type="match status" value="1"/>
</dbReference>
<dbReference type="CDD" id="cd04301">
    <property type="entry name" value="NAT_SF"/>
    <property type="match status" value="1"/>
</dbReference>
<evidence type="ECO:0000313" key="2">
    <source>
        <dbReference type="EMBL" id="QNO18600.1"/>
    </source>
</evidence>
<dbReference type="InterPro" id="IPR000182">
    <property type="entry name" value="GNAT_dom"/>
</dbReference>
<dbReference type="RefSeq" id="WP_212507666.1">
    <property type="nucleotide sequence ID" value="NZ_CP060696.1"/>
</dbReference>
<dbReference type="PROSITE" id="PS51186">
    <property type="entry name" value="GNAT"/>
    <property type="match status" value="1"/>
</dbReference>
<dbReference type="Gene3D" id="3.40.630.30">
    <property type="match status" value="1"/>
</dbReference>
<gene>
    <name evidence="2" type="ORF">H6X83_02830</name>
</gene>
<proteinExistence type="predicted"/>
<dbReference type="Proteomes" id="UP000516046">
    <property type="component" value="Chromosome"/>
</dbReference>
<feature type="domain" description="N-acetyltransferase" evidence="1">
    <location>
        <begin position="1"/>
        <end position="141"/>
    </location>
</feature>
<dbReference type="EMBL" id="CP060696">
    <property type="protein sequence ID" value="QNO18600.1"/>
    <property type="molecule type" value="Genomic_DNA"/>
</dbReference>
<name>A0A7G9WIT8_9FIRM</name>